<reference evidence="2 3" key="2">
    <citation type="submission" date="2024-10" db="EMBL/GenBank/DDBJ databases">
        <authorList>
            <person name="Ryan C."/>
        </authorList>
    </citation>
    <scope>NUCLEOTIDE SEQUENCE [LARGE SCALE GENOMIC DNA]</scope>
</reference>
<dbReference type="InterPro" id="IPR057135">
    <property type="entry name" value="At4g27190-like_LRR"/>
</dbReference>
<dbReference type="EMBL" id="OZ075137">
    <property type="protein sequence ID" value="CAL5006141.1"/>
    <property type="molecule type" value="Genomic_DNA"/>
</dbReference>
<dbReference type="AlphaFoldDB" id="A0ABC9BR45"/>
<dbReference type="InterPro" id="IPR032675">
    <property type="entry name" value="LRR_dom_sf"/>
</dbReference>
<name>A0ABC9BR45_9POAL</name>
<dbReference type="InterPro" id="IPR050905">
    <property type="entry name" value="Plant_NBS-LRR"/>
</dbReference>
<keyword evidence="3" id="KW-1185">Reference proteome</keyword>
<dbReference type="Proteomes" id="UP001497457">
    <property type="component" value="Chromosome 27b"/>
</dbReference>
<evidence type="ECO:0000259" key="1">
    <source>
        <dbReference type="Pfam" id="PF23247"/>
    </source>
</evidence>
<proteinExistence type="predicted"/>
<reference evidence="3" key="1">
    <citation type="submission" date="2024-06" db="EMBL/GenBank/DDBJ databases">
        <authorList>
            <person name="Ryan C."/>
        </authorList>
    </citation>
    <scope>NUCLEOTIDE SEQUENCE [LARGE SCALE GENOMIC DNA]</scope>
</reference>
<accession>A0ABC9BR45</accession>
<gene>
    <name evidence="2" type="ORF">URODEC1_LOCUS67892</name>
</gene>
<dbReference type="Pfam" id="PF23247">
    <property type="entry name" value="LRR_RPS2"/>
    <property type="match status" value="1"/>
</dbReference>
<dbReference type="PANTHER" id="PTHR33463:SF209">
    <property type="entry name" value="DISEASE RESISTANCE PROTEIN RPS2-LIKE"/>
    <property type="match status" value="1"/>
</dbReference>
<evidence type="ECO:0000313" key="2">
    <source>
        <dbReference type="EMBL" id="CAL5006141.1"/>
    </source>
</evidence>
<sequence length="920" mass="104904">MQEGSLLLASAEKSKRLRNIIVRADNIDDAAEEIIAFLGRTRQEGVIYFNGWDHIGFGASAILKAVIERFRSSSSGDPTRKAAGGLDKIIHIDCSLWQSKRSLQKAITEELKLPQKVMDFFDQCDDEDDFDGVQQAARGVILEVKLAIMNELSNYKFLVVFHNGSGDYVDLWECGVPVIGVMSKRVLWTSRGRFLFHCIQNIENLKPFVGLSDVAISLFLQSNIDDEDVQKDLFRQFLHAEAGEVARWYSGGPELDTKIVLECILYKAMTQEYNKINWGMHAANYWVCDGIIHDANGSGRSTWEVGNALHKTMNLDWHQHYVRYMREVLCGQEWAHSDRWVSATGQNIMVIQAPTTSFFWTGAIIEDGMFKDLDRSRLHVLHLSHCTFSFSSPPFISCRYLRFLLLDHCKDKNIARDCSEEQGHNQVSDGVCFQKLWVLELSFTDWYWLLSEKMLDLMVELRELNVKGLCNWSINHLHSRSGAGRNRHRPLKLQVAGGPKDNSNMGYSSDTNQQASSFPDLSSWYILKTVILDCCGELEEIGCNTLPTSLESFSFTSDLATKIKSISFQGCAILKSLLLRGLFGELVELDMSDNSRSAGANGDVVDAPTIKCLWPCPLIPMDSSLAHCYISIKDETPAELLQGTTSTKQEASTTLPGFVHEQVKTLHLHDCLFITSIPGPTTAFTVNLRWNRLQYCKLERCPNLEGAVFTTPIRNFGDNIFSSLEILWASQLLKARYIWDWATSYFRLGRYSFEDIVFLHLDCCPRLVHVLPLYTSNGNGCRSLETLEIVCCGELEEVFPSDLELQQQQEQEPREFPSLNRIHLYELPMLQRICGRRMFMPRLETVKIIRGCWSLKCLPAVRRTPLRQQLLHMPPAVDCEKEWWDGLEWDGEEAGHHPSHYKLTHSVYYKKNLLRATVLR</sequence>
<protein>
    <recommendedName>
        <fullName evidence="1">Disease resistance protein At4g27190-like leucine-rich repeats domain-containing protein</fullName>
    </recommendedName>
</protein>
<evidence type="ECO:0000313" key="3">
    <source>
        <dbReference type="Proteomes" id="UP001497457"/>
    </source>
</evidence>
<dbReference type="PANTHER" id="PTHR33463">
    <property type="entry name" value="NB-ARC DOMAIN-CONTAINING PROTEIN-RELATED"/>
    <property type="match status" value="1"/>
</dbReference>
<feature type="domain" description="Disease resistance protein At4g27190-like leucine-rich repeats" evidence="1">
    <location>
        <begin position="748"/>
        <end position="858"/>
    </location>
</feature>
<organism evidence="2 3">
    <name type="scientific">Urochloa decumbens</name>
    <dbReference type="NCBI Taxonomy" id="240449"/>
    <lineage>
        <taxon>Eukaryota</taxon>
        <taxon>Viridiplantae</taxon>
        <taxon>Streptophyta</taxon>
        <taxon>Embryophyta</taxon>
        <taxon>Tracheophyta</taxon>
        <taxon>Spermatophyta</taxon>
        <taxon>Magnoliopsida</taxon>
        <taxon>Liliopsida</taxon>
        <taxon>Poales</taxon>
        <taxon>Poaceae</taxon>
        <taxon>PACMAD clade</taxon>
        <taxon>Panicoideae</taxon>
        <taxon>Panicodae</taxon>
        <taxon>Paniceae</taxon>
        <taxon>Melinidinae</taxon>
        <taxon>Urochloa</taxon>
    </lineage>
</organism>
<dbReference type="SUPFAM" id="SSF52058">
    <property type="entry name" value="L domain-like"/>
    <property type="match status" value="1"/>
</dbReference>
<dbReference type="Gene3D" id="3.80.10.10">
    <property type="entry name" value="Ribonuclease Inhibitor"/>
    <property type="match status" value="1"/>
</dbReference>